<protein>
    <recommendedName>
        <fullName evidence="9">Serine peptidase</fullName>
    </recommendedName>
</protein>
<dbReference type="PANTHER" id="PTHR11010:SF23">
    <property type="entry name" value="SERINE PEPTIDASE"/>
    <property type="match status" value="1"/>
</dbReference>
<evidence type="ECO:0000313" key="7">
    <source>
        <dbReference type="EMBL" id="KAK9420701.1"/>
    </source>
</evidence>
<feature type="signal peptide" evidence="6">
    <location>
        <begin position="1"/>
        <end position="21"/>
    </location>
</feature>
<reference evidence="7 8" key="1">
    <citation type="journal article" date="2024" name="J. Plant Pathol.">
        <title>Sequence and assembly of the genome of Seiridium unicorne, isolate CBS 538.82, causal agent of cypress canker disease.</title>
        <authorList>
            <person name="Scali E."/>
            <person name="Rocca G.D."/>
            <person name="Danti R."/>
            <person name="Garbelotto M."/>
            <person name="Barberini S."/>
            <person name="Baroncelli R."/>
            <person name="Emiliani G."/>
        </authorList>
    </citation>
    <scope>NUCLEOTIDE SEQUENCE [LARGE SCALE GENOMIC DNA]</scope>
    <source>
        <strain evidence="7 8">BM-138-508</strain>
    </source>
</reference>
<evidence type="ECO:0000256" key="5">
    <source>
        <dbReference type="ARBA" id="ARBA00023180"/>
    </source>
</evidence>
<evidence type="ECO:0000256" key="1">
    <source>
        <dbReference type="ARBA" id="ARBA00011079"/>
    </source>
</evidence>
<gene>
    <name evidence="7" type="ORF">SUNI508_00792</name>
</gene>
<dbReference type="PANTHER" id="PTHR11010">
    <property type="entry name" value="PROTEASE S28 PRO-X CARBOXYPEPTIDASE-RELATED"/>
    <property type="match status" value="1"/>
</dbReference>
<sequence>MMRSFLRTTAILVACLDSVHAFLPIGSQVQPMGLSEAEEAELADPSVSLVGNGTFEQPIDHTNSSKGTFSTSYWYNATNWQGPGSPIIVFTPGEAAAAAYTGYLTERTLTGMIAAALGGAVVLIEHRYWGDSSPCENQTTTCLQDLTLQQAVDDFVRFAQVGPVPFDTTNSSNADQAPWVWVGGSYSGALAAWVEKLSPGTYWAYHSTSGPVEAIYDYWQYFYPIQQGMPKNCSIDYEAIVDYVDSVFINGTEDDKLALKAQFNLEDLAHDDDAAVAISAPIWAWQSIQFYSGYSSFYQMCDAIEGVIPNKTGNYSDGGVGLDKALPNFAAWYTANYLPGCLREDEACDGYGYDDWSGDDNVQCFDTYNTSMEVFHDWTPDNGFDRPWIWMTCNEPLFYWQTGAPEGIPTVMTRLATPEYYQRQCELWFPTEGPNTFGSNRGLTAESTNSRTDGWFNTNTTRLLYVNGEYDPWRSASVASDFRPGGPFNGTEEVPAILMEGSRHCNDLLLSNNIHPSVAATQDAAISQFKEWVGEFTKTA</sequence>
<dbReference type="InterPro" id="IPR029058">
    <property type="entry name" value="AB_hydrolase_fold"/>
</dbReference>
<keyword evidence="4" id="KW-0378">Hydrolase</keyword>
<dbReference type="Pfam" id="PF05577">
    <property type="entry name" value="Peptidase_S28"/>
    <property type="match status" value="2"/>
</dbReference>
<dbReference type="Gene3D" id="3.40.50.1820">
    <property type="entry name" value="alpha/beta hydrolase"/>
    <property type="match status" value="2"/>
</dbReference>
<evidence type="ECO:0008006" key="9">
    <source>
        <dbReference type="Google" id="ProtNLM"/>
    </source>
</evidence>
<evidence type="ECO:0000256" key="6">
    <source>
        <dbReference type="SAM" id="SignalP"/>
    </source>
</evidence>
<evidence type="ECO:0000256" key="3">
    <source>
        <dbReference type="ARBA" id="ARBA00022729"/>
    </source>
</evidence>
<proteinExistence type="inferred from homology"/>
<name>A0ABR2V2G9_9PEZI</name>
<evidence type="ECO:0000313" key="8">
    <source>
        <dbReference type="Proteomes" id="UP001408356"/>
    </source>
</evidence>
<accession>A0ABR2V2G9</accession>
<dbReference type="Proteomes" id="UP001408356">
    <property type="component" value="Unassembled WGS sequence"/>
</dbReference>
<evidence type="ECO:0000256" key="2">
    <source>
        <dbReference type="ARBA" id="ARBA00022670"/>
    </source>
</evidence>
<dbReference type="EMBL" id="JARVKF010000223">
    <property type="protein sequence ID" value="KAK9420701.1"/>
    <property type="molecule type" value="Genomic_DNA"/>
</dbReference>
<keyword evidence="3 6" id="KW-0732">Signal</keyword>
<organism evidence="7 8">
    <name type="scientific">Seiridium unicorne</name>
    <dbReference type="NCBI Taxonomy" id="138068"/>
    <lineage>
        <taxon>Eukaryota</taxon>
        <taxon>Fungi</taxon>
        <taxon>Dikarya</taxon>
        <taxon>Ascomycota</taxon>
        <taxon>Pezizomycotina</taxon>
        <taxon>Sordariomycetes</taxon>
        <taxon>Xylariomycetidae</taxon>
        <taxon>Amphisphaeriales</taxon>
        <taxon>Sporocadaceae</taxon>
        <taxon>Seiridium</taxon>
    </lineage>
</organism>
<comment type="similarity">
    <text evidence="1">Belongs to the peptidase S28 family.</text>
</comment>
<keyword evidence="8" id="KW-1185">Reference proteome</keyword>
<evidence type="ECO:0000256" key="4">
    <source>
        <dbReference type="ARBA" id="ARBA00022801"/>
    </source>
</evidence>
<dbReference type="SUPFAM" id="SSF53474">
    <property type="entry name" value="alpha/beta-Hydrolases"/>
    <property type="match status" value="1"/>
</dbReference>
<keyword evidence="2" id="KW-0645">Protease</keyword>
<dbReference type="InterPro" id="IPR008758">
    <property type="entry name" value="Peptidase_S28"/>
</dbReference>
<keyword evidence="5" id="KW-0325">Glycoprotein</keyword>
<comment type="caution">
    <text evidence="7">The sequence shown here is derived from an EMBL/GenBank/DDBJ whole genome shotgun (WGS) entry which is preliminary data.</text>
</comment>
<feature type="chain" id="PRO_5046145249" description="Serine peptidase" evidence="6">
    <location>
        <begin position="22"/>
        <end position="540"/>
    </location>
</feature>